<dbReference type="Proteomes" id="UP001479436">
    <property type="component" value="Unassembled WGS sequence"/>
</dbReference>
<dbReference type="EMBL" id="JASJQH010000045">
    <property type="protein sequence ID" value="KAK9767917.1"/>
    <property type="molecule type" value="Genomic_DNA"/>
</dbReference>
<proteinExistence type="predicted"/>
<feature type="region of interest" description="Disordered" evidence="1">
    <location>
        <begin position="67"/>
        <end position="102"/>
    </location>
</feature>
<evidence type="ECO:0000256" key="1">
    <source>
        <dbReference type="SAM" id="MobiDB-lite"/>
    </source>
</evidence>
<protein>
    <recommendedName>
        <fullName evidence="4">LIM zinc-binding domain-containing protein</fullName>
    </recommendedName>
</protein>
<evidence type="ECO:0008006" key="4">
    <source>
        <dbReference type="Google" id="ProtNLM"/>
    </source>
</evidence>
<keyword evidence="3" id="KW-1185">Reference proteome</keyword>
<comment type="caution">
    <text evidence="2">The sequence shown here is derived from an EMBL/GenBank/DDBJ whole genome shotgun (WGS) entry which is preliminary data.</text>
</comment>
<gene>
    <name evidence="2" type="ORF">K7432_001840</name>
</gene>
<sequence>MRAKSYPHYAEAKSKSSLFVQPRSNQQRTQELCKNFDDSITTSGKATSLKQTEYRVDIKSLIAKFDSEKNSQPSRSNSTPERVLSSTTSLYSTSDVTPSQKWQRSTPTYQLSKLSYGKTNTASKHSTVLSLSPNLVSPSKSPTRLSVSSEEQRCTICKEQVDINKFAVISGEYYCRLHFKITYRL</sequence>
<feature type="region of interest" description="Disordered" evidence="1">
    <location>
        <begin position="1"/>
        <end position="30"/>
    </location>
</feature>
<evidence type="ECO:0000313" key="3">
    <source>
        <dbReference type="Proteomes" id="UP001479436"/>
    </source>
</evidence>
<accession>A0ABR2X2M3</accession>
<feature type="compositionally biased region" description="Polar residues" evidence="1">
    <location>
        <begin position="70"/>
        <end position="80"/>
    </location>
</feature>
<name>A0ABR2X2M3_9FUNG</name>
<organism evidence="2 3">
    <name type="scientific">Basidiobolus ranarum</name>
    <dbReference type="NCBI Taxonomy" id="34480"/>
    <lineage>
        <taxon>Eukaryota</taxon>
        <taxon>Fungi</taxon>
        <taxon>Fungi incertae sedis</taxon>
        <taxon>Zoopagomycota</taxon>
        <taxon>Entomophthoromycotina</taxon>
        <taxon>Basidiobolomycetes</taxon>
        <taxon>Basidiobolales</taxon>
        <taxon>Basidiobolaceae</taxon>
        <taxon>Basidiobolus</taxon>
    </lineage>
</organism>
<feature type="compositionally biased region" description="Low complexity" evidence="1">
    <location>
        <begin position="84"/>
        <end position="94"/>
    </location>
</feature>
<feature type="compositionally biased region" description="Polar residues" evidence="1">
    <location>
        <begin position="15"/>
        <end position="30"/>
    </location>
</feature>
<evidence type="ECO:0000313" key="2">
    <source>
        <dbReference type="EMBL" id="KAK9767917.1"/>
    </source>
</evidence>
<reference evidence="2 3" key="1">
    <citation type="submission" date="2023-04" db="EMBL/GenBank/DDBJ databases">
        <title>Genome of Basidiobolus ranarum AG-B5.</title>
        <authorList>
            <person name="Stajich J.E."/>
            <person name="Carter-House D."/>
            <person name="Gryganskyi A."/>
        </authorList>
    </citation>
    <scope>NUCLEOTIDE SEQUENCE [LARGE SCALE GENOMIC DNA]</scope>
    <source>
        <strain evidence="2 3">AG-B5</strain>
    </source>
</reference>